<feature type="domain" description="NmrA-like" evidence="1">
    <location>
        <begin position="4"/>
        <end position="303"/>
    </location>
</feature>
<dbReference type="PANTHER" id="PTHR43349:SF93">
    <property type="entry name" value="ISOFLAVONE REDUCTASE HOMOLOG P3-RELATED"/>
    <property type="match status" value="1"/>
</dbReference>
<dbReference type="Proteomes" id="UP000825935">
    <property type="component" value="Chromosome 2"/>
</dbReference>
<dbReference type="PROSITE" id="PS51257">
    <property type="entry name" value="PROKAR_LIPOPROTEIN"/>
    <property type="match status" value="1"/>
</dbReference>
<accession>A0A8T2V979</accession>
<sequence>MGSTEKILVIGATGGLGRHVVAAGVSCGCPTYAFVRPQTVDSDPAKAALLRSFESSGANILEGSLEDYDSLLAAVKQVDIVISCLNLDNHASELKILKAIQEADAVKRLVFIDFVAAQDIELYGLLKSISEPRKKVIAAVIQSGVPFTRIMTYGFASYYLASLGQLNSRSPPSEKVIIAATGDVKAYMVAEEDIGMYTVKASLDPRAENKNVHLRLPKNHLSQHEMVSLWESKSGKPLERLYESEEELSKSFEDAGWASFPKLLKHFAFVKGGHNGSLKRESGDVEVMELYPDFDYISADQYLNRFLL</sequence>
<dbReference type="AlphaFoldDB" id="A0A8T2V979"/>
<proteinExistence type="predicted"/>
<dbReference type="EMBL" id="CM035407">
    <property type="protein sequence ID" value="KAH7445021.1"/>
    <property type="molecule type" value="Genomic_DNA"/>
</dbReference>
<protein>
    <recommendedName>
        <fullName evidence="1">NmrA-like domain-containing protein</fullName>
    </recommendedName>
</protein>
<dbReference type="SUPFAM" id="SSF51735">
    <property type="entry name" value="NAD(P)-binding Rossmann-fold domains"/>
    <property type="match status" value="1"/>
</dbReference>
<gene>
    <name evidence="2" type="ORF">KP509_02G102700</name>
</gene>
<keyword evidence="3" id="KW-1185">Reference proteome</keyword>
<comment type="caution">
    <text evidence="2">The sequence shown here is derived from an EMBL/GenBank/DDBJ whole genome shotgun (WGS) entry which is preliminary data.</text>
</comment>
<name>A0A8T2V979_CERRI</name>
<dbReference type="Gene3D" id="3.40.50.720">
    <property type="entry name" value="NAD(P)-binding Rossmann-like Domain"/>
    <property type="match status" value="1"/>
</dbReference>
<evidence type="ECO:0000313" key="3">
    <source>
        <dbReference type="Proteomes" id="UP000825935"/>
    </source>
</evidence>
<dbReference type="InterPro" id="IPR050608">
    <property type="entry name" value="NmrA-type/Isoflavone_red_sf"/>
</dbReference>
<dbReference type="OrthoDB" id="1902924at2759"/>
<organism evidence="2 3">
    <name type="scientific">Ceratopteris richardii</name>
    <name type="common">Triangle waterfern</name>
    <dbReference type="NCBI Taxonomy" id="49495"/>
    <lineage>
        <taxon>Eukaryota</taxon>
        <taxon>Viridiplantae</taxon>
        <taxon>Streptophyta</taxon>
        <taxon>Embryophyta</taxon>
        <taxon>Tracheophyta</taxon>
        <taxon>Polypodiopsida</taxon>
        <taxon>Polypodiidae</taxon>
        <taxon>Polypodiales</taxon>
        <taxon>Pteridineae</taxon>
        <taxon>Pteridaceae</taxon>
        <taxon>Parkerioideae</taxon>
        <taxon>Ceratopteris</taxon>
    </lineage>
</organism>
<dbReference type="Gene3D" id="3.90.25.10">
    <property type="entry name" value="UDP-galactose 4-epimerase, domain 1"/>
    <property type="match status" value="1"/>
</dbReference>
<dbReference type="InterPro" id="IPR008030">
    <property type="entry name" value="NmrA-like"/>
</dbReference>
<reference evidence="2" key="1">
    <citation type="submission" date="2021-08" db="EMBL/GenBank/DDBJ databases">
        <title>WGS assembly of Ceratopteris richardii.</title>
        <authorList>
            <person name="Marchant D.B."/>
            <person name="Chen G."/>
            <person name="Jenkins J."/>
            <person name="Shu S."/>
            <person name="Leebens-Mack J."/>
            <person name="Grimwood J."/>
            <person name="Schmutz J."/>
            <person name="Soltis P."/>
            <person name="Soltis D."/>
            <person name="Chen Z.-H."/>
        </authorList>
    </citation>
    <scope>NUCLEOTIDE SEQUENCE</scope>
    <source>
        <strain evidence="2">Whitten #5841</strain>
        <tissue evidence="2">Leaf</tissue>
    </source>
</reference>
<evidence type="ECO:0000313" key="2">
    <source>
        <dbReference type="EMBL" id="KAH7445021.1"/>
    </source>
</evidence>
<dbReference type="PANTHER" id="PTHR43349">
    <property type="entry name" value="PINORESINOL REDUCTASE-RELATED"/>
    <property type="match status" value="1"/>
</dbReference>
<evidence type="ECO:0000259" key="1">
    <source>
        <dbReference type="Pfam" id="PF05368"/>
    </source>
</evidence>
<dbReference type="Pfam" id="PF05368">
    <property type="entry name" value="NmrA"/>
    <property type="match status" value="1"/>
</dbReference>
<dbReference type="InterPro" id="IPR036291">
    <property type="entry name" value="NAD(P)-bd_dom_sf"/>
</dbReference>